<dbReference type="HOGENOM" id="CLU_576314_0_0_1"/>
<reference evidence="5" key="2">
    <citation type="journal article" date="2009" name="Fungal Genet. Biol.">
        <title>The 2008 update of the Aspergillus nidulans genome annotation: a community effort.</title>
        <authorList>
            <person name="Wortman J.R."/>
            <person name="Gilsenan J.M."/>
            <person name="Joardar V."/>
            <person name="Deegan J."/>
            <person name="Clutterbuck J."/>
            <person name="Andersen M.R."/>
            <person name="Archer D."/>
            <person name="Bencina M."/>
            <person name="Braus G."/>
            <person name="Coutinho P."/>
            <person name="von Dohren H."/>
            <person name="Doonan J."/>
            <person name="Driessen A.J."/>
            <person name="Durek P."/>
            <person name="Espeso E."/>
            <person name="Fekete E."/>
            <person name="Flipphi M."/>
            <person name="Estrada C.G."/>
            <person name="Geysens S."/>
            <person name="Goldman G."/>
            <person name="de Groot P.W."/>
            <person name="Hansen K."/>
            <person name="Harris S.D."/>
            <person name="Heinekamp T."/>
            <person name="Helmstaedt K."/>
            <person name="Henrissat B."/>
            <person name="Hofmann G."/>
            <person name="Homan T."/>
            <person name="Horio T."/>
            <person name="Horiuchi H."/>
            <person name="James S."/>
            <person name="Jones M."/>
            <person name="Karaffa L."/>
            <person name="Karanyi Z."/>
            <person name="Kato M."/>
            <person name="Keller N."/>
            <person name="Kelly D.E."/>
            <person name="Kiel J.A."/>
            <person name="Kim J.M."/>
            <person name="van der Klei I.J."/>
            <person name="Klis F.M."/>
            <person name="Kovalchuk A."/>
            <person name="Krasevec N."/>
            <person name="Kubicek C.P."/>
            <person name="Liu B."/>
            <person name="Maccabe A."/>
            <person name="Meyer V."/>
            <person name="Mirabito P."/>
            <person name="Miskei M."/>
            <person name="Mos M."/>
            <person name="Mullins J."/>
            <person name="Nelson D.R."/>
            <person name="Nielsen J."/>
            <person name="Oakley B.R."/>
            <person name="Osmani S.A."/>
            <person name="Pakula T."/>
            <person name="Paszewski A."/>
            <person name="Paulsen I."/>
            <person name="Pilsyk S."/>
            <person name="Pocsi I."/>
            <person name="Punt P.J."/>
            <person name="Ram A.F."/>
            <person name="Ren Q."/>
            <person name="Robellet X."/>
            <person name="Robson G."/>
            <person name="Seiboth B."/>
            <person name="van Solingen P."/>
            <person name="Specht T."/>
            <person name="Sun J."/>
            <person name="Taheri-Talesh N."/>
            <person name="Takeshita N."/>
            <person name="Ussery D."/>
            <person name="vanKuyk P.A."/>
            <person name="Visser H."/>
            <person name="van de Vondervoort P.J."/>
            <person name="de Vries R.P."/>
            <person name="Walton J."/>
            <person name="Xiang X."/>
            <person name="Xiong Y."/>
            <person name="Zeng A.P."/>
            <person name="Brandt B.W."/>
            <person name="Cornell M.J."/>
            <person name="van den Hondel C.A."/>
            <person name="Visser J."/>
            <person name="Oliver S.G."/>
            <person name="Turner G."/>
        </authorList>
    </citation>
    <scope>GENOME REANNOTATION</scope>
    <source>
        <strain evidence="5">FGSC A4 / ATCC 38163 / CBS 112.46 / NRRL 194 / M139</strain>
    </source>
</reference>
<evidence type="ECO:0000313" key="4">
    <source>
        <dbReference type="EMBL" id="CBF84452.1"/>
    </source>
</evidence>
<dbReference type="eggNOG" id="ENOG502RS51">
    <property type="taxonomic scope" value="Eukaryota"/>
</dbReference>
<feature type="domain" description="C2H2-type" evidence="3">
    <location>
        <begin position="417"/>
        <end position="448"/>
    </location>
</feature>
<dbReference type="EMBL" id="BN001307">
    <property type="protein sequence ID" value="CBF84452.1"/>
    <property type="molecule type" value="Genomic_DNA"/>
</dbReference>
<dbReference type="OrthoDB" id="5431013at2759"/>
<evidence type="ECO:0000256" key="2">
    <source>
        <dbReference type="SAM" id="MobiDB-lite"/>
    </source>
</evidence>
<reference evidence="5" key="1">
    <citation type="journal article" date="2005" name="Nature">
        <title>Sequencing of Aspergillus nidulans and comparative analysis with A. fumigatus and A. oryzae.</title>
        <authorList>
            <person name="Galagan J.E."/>
            <person name="Calvo S.E."/>
            <person name="Cuomo C."/>
            <person name="Ma L.J."/>
            <person name="Wortman J.R."/>
            <person name="Batzoglou S."/>
            <person name="Lee S.I."/>
            <person name="Basturkmen M."/>
            <person name="Spevak C.C."/>
            <person name="Clutterbuck J."/>
            <person name="Kapitonov V."/>
            <person name="Jurka J."/>
            <person name="Scazzocchio C."/>
            <person name="Farman M."/>
            <person name="Butler J."/>
            <person name="Purcell S."/>
            <person name="Harris S."/>
            <person name="Braus G.H."/>
            <person name="Draht O."/>
            <person name="Busch S."/>
            <person name="D'Enfert C."/>
            <person name="Bouchier C."/>
            <person name="Goldman G.H."/>
            <person name="Bell-Pedersen D."/>
            <person name="Griffiths-Jones S."/>
            <person name="Doonan J.H."/>
            <person name="Yu J."/>
            <person name="Vienken K."/>
            <person name="Pain A."/>
            <person name="Freitag M."/>
            <person name="Selker E.U."/>
            <person name="Archer D.B."/>
            <person name="Penalva M.A."/>
            <person name="Oakley B.R."/>
            <person name="Momany M."/>
            <person name="Tanaka T."/>
            <person name="Kumagai T."/>
            <person name="Asai K."/>
            <person name="Machida M."/>
            <person name="Nierman W.C."/>
            <person name="Denning D.W."/>
            <person name="Caddick M."/>
            <person name="Hynes M."/>
            <person name="Paoletti M."/>
            <person name="Fischer R."/>
            <person name="Miller B."/>
            <person name="Dyer P."/>
            <person name="Sachs M.S."/>
            <person name="Osmani S.A."/>
            <person name="Birren B.W."/>
        </authorList>
    </citation>
    <scope>NUCLEOTIDE SEQUENCE [LARGE SCALE GENOMIC DNA]</scope>
    <source>
        <strain evidence="5">FGSC A4 / ATCC 38163 / CBS 112.46 / NRRL 194 / M139</strain>
    </source>
</reference>
<evidence type="ECO:0000256" key="1">
    <source>
        <dbReference type="PROSITE-ProRule" id="PRU00042"/>
    </source>
</evidence>
<name>Q5ARR3_EMENI</name>
<accession>C8VKY3</accession>
<dbReference type="GO" id="GO:0008270">
    <property type="term" value="F:zinc ion binding"/>
    <property type="evidence" value="ECO:0007669"/>
    <property type="project" value="UniProtKB-KW"/>
</dbReference>
<dbReference type="RefSeq" id="XP_682286.1">
    <property type="nucleotide sequence ID" value="XM_677194.1"/>
</dbReference>
<dbReference type="PROSITE" id="PS50157">
    <property type="entry name" value="ZINC_FINGER_C2H2_2"/>
    <property type="match status" value="1"/>
</dbReference>
<dbReference type="InParanoid" id="Q5ARR3"/>
<evidence type="ECO:0000313" key="5">
    <source>
        <dbReference type="Proteomes" id="UP000000560"/>
    </source>
</evidence>
<protein>
    <submittedName>
        <fullName evidence="4">C2H2 finger domain transcription factor (Eurofung)</fullName>
    </submittedName>
</protein>
<keyword evidence="1" id="KW-0479">Metal-binding</keyword>
<dbReference type="InterPro" id="IPR039327">
    <property type="entry name" value="CON7-like"/>
</dbReference>
<feature type="compositionally biased region" description="Basic and acidic residues" evidence="2">
    <location>
        <begin position="278"/>
        <end position="298"/>
    </location>
</feature>
<keyword evidence="1" id="KW-0862">Zinc</keyword>
<keyword evidence="5" id="KW-1185">Reference proteome</keyword>
<dbReference type="KEGG" id="ani:ANIA_09017"/>
<evidence type="ECO:0000259" key="3">
    <source>
        <dbReference type="PROSITE" id="PS50157"/>
    </source>
</evidence>
<keyword evidence="1" id="KW-0863">Zinc-finger</keyword>
<dbReference type="AlphaFoldDB" id="Q5ARR3"/>
<dbReference type="PANTHER" id="PTHR36167:SF3">
    <property type="entry name" value="C2H2 FINGER DOMAIN TRANSCRIPTION FACTOR (EUROFUNG)-RELATED"/>
    <property type="match status" value="1"/>
</dbReference>
<proteinExistence type="predicted"/>
<dbReference type="GeneID" id="2868273"/>
<feature type="region of interest" description="Disordered" evidence="2">
    <location>
        <begin position="278"/>
        <end position="352"/>
    </location>
</feature>
<dbReference type="InterPro" id="IPR013087">
    <property type="entry name" value="Znf_C2H2_type"/>
</dbReference>
<dbReference type="PROSITE" id="PS00028">
    <property type="entry name" value="ZINC_FINGER_C2H2_1"/>
    <property type="match status" value="1"/>
</dbReference>
<dbReference type="Pfam" id="PF17111">
    <property type="entry name" value="PigL_N"/>
    <property type="match status" value="1"/>
</dbReference>
<sequence length="521" mass="58915">MSGLEALGIAASIIQVADLGTKLSVKLFSFYKQFKDANESMHFLSSEIAFVSAILRELGDTLKDEESSKLCSEEAFRSLKHTLDQCRDVLEQIQRVTSHTDRSGKTRFQQVAGKFRMVLLEPSLDPLKNRLERLKSTMLLLLNVIMYAGQIRSSHGFPPLLQDQRVLMDSLLKDKIKNGQEPRQFAVAEQCPKAPSVSTSSNGAHADIDGTIDTDEPAEFKEYNLLIQKMLQEIGRCKYKLEESRHSRIKTGVLNIHSGEIMRFQLEYGHHVRTDHSLFTEEKASRQMANVRKDENRPQRPIASTEATGANMPDNRTDGPPEVTVSSLTRESRRPSPRLAKGKEPRESIFDLPLSPVPLAPVKEEEPVQSSNLTKETTALPTPYMFPATTVKSSAPIPGAQQHNRPRRRYEEIERMYKCGWNGCEKTYGTLNQLNSHVTMQSHGAKRTAGEFKEIRKEWKARKKEENAQRKAAEEYERAATQAALTSQVEPPGLFPDNLEDLLLRWTTLDRREICVEVPAC</sequence>
<organism evidence="4 5">
    <name type="scientific">Emericella nidulans (strain FGSC A4 / ATCC 38163 / CBS 112.46 / NRRL 194 / M139)</name>
    <name type="common">Aspergillus nidulans</name>
    <dbReference type="NCBI Taxonomy" id="227321"/>
    <lineage>
        <taxon>Eukaryota</taxon>
        <taxon>Fungi</taxon>
        <taxon>Dikarya</taxon>
        <taxon>Ascomycota</taxon>
        <taxon>Pezizomycotina</taxon>
        <taxon>Eurotiomycetes</taxon>
        <taxon>Eurotiomycetidae</taxon>
        <taxon>Eurotiales</taxon>
        <taxon>Aspergillaceae</taxon>
        <taxon>Aspergillus</taxon>
        <taxon>Aspergillus subgen. Nidulantes</taxon>
    </lineage>
</organism>
<dbReference type="PANTHER" id="PTHR36167">
    <property type="entry name" value="C2H2 FINGER DOMAIN TRANSCRIPTION FACTOR (EUROFUNG)-RELATED"/>
    <property type="match status" value="1"/>
</dbReference>
<dbReference type="Proteomes" id="UP000000560">
    <property type="component" value="Chromosome VII"/>
</dbReference>
<dbReference type="InterPro" id="IPR031348">
    <property type="entry name" value="PigL_N"/>
</dbReference>
<accession>Q5ARR3</accession>
<dbReference type="GO" id="GO:0006355">
    <property type="term" value="P:regulation of DNA-templated transcription"/>
    <property type="evidence" value="ECO:0007669"/>
    <property type="project" value="InterPro"/>
</dbReference>
<gene>
    <name evidence="4" type="ORF">ANIA_09017</name>
</gene>